<gene>
    <name evidence="1" type="ORF">SSYIS1_27720</name>
</gene>
<reference evidence="1 2" key="1">
    <citation type="submission" date="2019-03" db="EMBL/GenBank/DDBJ databases">
        <title>The genome sequence of Candidatus Serratia symbiotica strain IS.</title>
        <authorList>
            <person name="Nikoh N."/>
            <person name="Koga R."/>
            <person name="Oshima K."/>
            <person name="Hattori M."/>
            <person name="Fukatsu T."/>
        </authorList>
    </citation>
    <scope>NUCLEOTIDE SEQUENCE [LARGE SCALE GENOMIC DNA]</scope>
    <source>
        <strain evidence="1 2">IS</strain>
    </source>
</reference>
<dbReference type="Proteomes" id="UP000324392">
    <property type="component" value="Chromosome"/>
</dbReference>
<name>A0A455VIL5_9GAMM</name>
<dbReference type="EMBL" id="AP019531">
    <property type="protein sequence ID" value="BBI92852.1"/>
    <property type="molecule type" value="Genomic_DNA"/>
</dbReference>
<accession>A0A455VIL5</accession>
<evidence type="ECO:0000313" key="1">
    <source>
        <dbReference type="EMBL" id="BBI92852.1"/>
    </source>
</evidence>
<protein>
    <submittedName>
        <fullName evidence="1">Uncharacterized protein</fullName>
    </submittedName>
</protein>
<sequence length="37" mass="4404">MSADVGIEMTQQDTQRNCCYYLKIEAFKNSYFHKNIL</sequence>
<proteinExistence type="predicted"/>
<organism evidence="1 2">
    <name type="scientific">Serratia symbiotica</name>
    <dbReference type="NCBI Taxonomy" id="138074"/>
    <lineage>
        <taxon>Bacteria</taxon>
        <taxon>Pseudomonadati</taxon>
        <taxon>Pseudomonadota</taxon>
        <taxon>Gammaproteobacteria</taxon>
        <taxon>Enterobacterales</taxon>
        <taxon>Yersiniaceae</taxon>
        <taxon>Serratia</taxon>
    </lineage>
</organism>
<evidence type="ECO:0000313" key="2">
    <source>
        <dbReference type="Proteomes" id="UP000324392"/>
    </source>
</evidence>
<dbReference type="AlphaFoldDB" id="A0A455VIL5"/>